<evidence type="ECO:0000313" key="2">
    <source>
        <dbReference type="Proteomes" id="UP001165292"/>
    </source>
</evidence>
<dbReference type="Proteomes" id="UP001165292">
    <property type="component" value="Unassembled WGS sequence"/>
</dbReference>
<dbReference type="InterPro" id="IPR012863">
    <property type="entry name" value="DUF1636"/>
</dbReference>
<dbReference type="EMBL" id="JAMYBS010000001">
    <property type="protein sequence ID" value="MCO7543248.1"/>
    <property type="molecule type" value="Genomic_DNA"/>
</dbReference>
<evidence type="ECO:0000313" key="1">
    <source>
        <dbReference type="EMBL" id="MCO7543248.1"/>
    </source>
</evidence>
<protein>
    <submittedName>
        <fullName evidence="1">DUF1636 domain-containing protein</fullName>
    </submittedName>
</protein>
<accession>A0AA41WIR2</accession>
<dbReference type="Pfam" id="PF07845">
    <property type="entry name" value="DUF1636"/>
    <property type="match status" value="1"/>
</dbReference>
<name>A0AA41WIR2_9GAMM</name>
<gene>
    <name evidence="1" type="ORF">NJF43_00570</name>
</gene>
<proteinExistence type="predicted"/>
<reference evidence="1" key="1">
    <citation type="submission" date="2022-06" db="EMBL/GenBank/DDBJ databases">
        <title>Detection of beta-lactamases in bacteria of animal origin.</title>
        <authorList>
            <person name="Mlynarcik P."/>
            <person name="Zdarska V."/>
            <person name="Chudobova H."/>
            <person name="Prochazkova P."/>
            <person name="Hricova K."/>
            <person name="Mezerova K."/>
            <person name="Bardon J."/>
            <person name="Dolejska M."/>
            <person name="Sukkar I."/>
            <person name="Kolar M."/>
        </authorList>
    </citation>
    <scope>NUCLEOTIDE SEQUENCE</scope>
    <source>
        <strain evidence="1">S 300-3</strain>
    </source>
</reference>
<sequence>MTTTLMLCETCGYDAAEPDAMRLGDRFASEVEALLKADDDLAIRRTRCLMACQRHCTALLRAPGKIAYVLGGFRPNSESAEALLDYARNYQLSDTGQVPFRDWPVGIKGKFIARIPVLDD</sequence>
<organism evidence="1 2">
    <name type="scientific">Stutzerimonas nitrititolerans</name>
    <dbReference type="NCBI Taxonomy" id="2482751"/>
    <lineage>
        <taxon>Bacteria</taxon>
        <taxon>Pseudomonadati</taxon>
        <taxon>Pseudomonadota</taxon>
        <taxon>Gammaproteobacteria</taxon>
        <taxon>Pseudomonadales</taxon>
        <taxon>Pseudomonadaceae</taxon>
        <taxon>Stutzerimonas</taxon>
    </lineage>
</organism>
<comment type="caution">
    <text evidence="1">The sequence shown here is derived from an EMBL/GenBank/DDBJ whole genome shotgun (WGS) entry which is preliminary data.</text>
</comment>
<dbReference type="AlphaFoldDB" id="A0AA41WIR2"/>
<dbReference type="RefSeq" id="WP_058076795.1">
    <property type="nucleotide sequence ID" value="NZ_DALZRK010000006.1"/>
</dbReference>